<gene>
    <name evidence="2" type="ORF">P8609_10800</name>
</gene>
<keyword evidence="3" id="KW-1185">Reference proteome</keyword>
<organism evidence="2 3">
    <name type="scientific">Lysobacter arvi</name>
    <dbReference type="NCBI Taxonomy" id="3038776"/>
    <lineage>
        <taxon>Bacteria</taxon>
        <taxon>Pseudomonadati</taxon>
        <taxon>Pseudomonadota</taxon>
        <taxon>Gammaproteobacteria</taxon>
        <taxon>Lysobacterales</taxon>
        <taxon>Lysobacteraceae</taxon>
        <taxon>Lysobacter</taxon>
    </lineage>
</organism>
<evidence type="ECO:0000313" key="2">
    <source>
        <dbReference type="EMBL" id="MDR0183450.1"/>
    </source>
</evidence>
<name>A0ABU1CEA5_9GAMM</name>
<feature type="transmembrane region" description="Helical" evidence="1">
    <location>
        <begin position="16"/>
        <end position="36"/>
    </location>
</feature>
<evidence type="ECO:0000256" key="1">
    <source>
        <dbReference type="SAM" id="Phobius"/>
    </source>
</evidence>
<evidence type="ECO:0000313" key="3">
    <source>
        <dbReference type="Proteomes" id="UP001233535"/>
    </source>
</evidence>
<accession>A0ABU1CEA5</accession>
<dbReference type="Proteomes" id="UP001233535">
    <property type="component" value="Unassembled WGS sequence"/>
</dbReference>
<dbReference type="EMBL" id="JARUHG010000003">
    <property type="protein sequence ID" value="MDR0183450.1"/>
    <property type="molecule type" value="Genomic_DNA"/>
</dbReference>
<proteinExistence type="predicted"/>
<keyword evidence="1" id="KW-0472">Membrane</keyword>
<keyword evidence="1" id="KW-0812">Transmembrane</keyword>
<reference evidence="2 3" key="1">
    <citation type="submission" date="2023-04" db="EMBL/GenBank/DDBJ databases">
        <title>Lysobacter sp. strain UC isolated from soil sample.</title>
        <authorList>
            <person name="Choksket S."/>
            <person name="Harshvardhan F."/>
            <person name="Rana R."/>
            <person name="Patil P.B."/>
            <person name="Korpole S."/>
        </authorList>
    </citation>
    <scope>NUCLEOTIDE SEQUENCE [LARGE SCALE GENOMIC DNA]</scope>
    <source>
        <strain evidence="2 3">UC</strain>
    </source>
</reference>
<protein>
    <submittedName>
        <fullName evidence="2">Uncharacterized protein</fullName>
    </submittedName>
</protein>
<comment type="caution">
    <text evidence="2">The sequence shown here is derived from an EMBL/GenBank/DDBJ whole genome shotgun (WGS) entry which is preliminary data.</text>
</comment>
<sequence>MEVEVTKLILNRGVSWLLWLALAFVLITVTVWLSPLRGTAMDDEKIMMYPGDGLFGEPFDATGWFANGMYRRNRYADERVGFSNTGMTRVAPPPFPDWQLEDLRIWIAMGLEQPTPGGRVTPQAAIDQVGDPSFDPRHQIIYQGSGFIAPDEPTDGYAFYMLHDGKRYFVALDRDPISGKITSASRAISLGPRELEERLFEELETRRKLAAWRNAPGLRASSGQPCPYPGVWECLDCTPGGEKQRKFAHEAILPQVDGRDVTWRMVRGHQ</sequence>
<keyword evidence="1" id="KW-1133">Transmembrane helix</keyword>